<evidence type="ECO:0000313" key="9">
    <source>
        <dbReference type="Proteomes" id="UP000593892"/>
    </source>
</evidence>
<feature type="domain" description="Protein kinase" evidence="7">
    <location>
        <begin position="85"/>
        <end position="355"/>
    </location>
</feature>
<dbReference type="Pfam" id="PF07676">
    <property type="entry name" value="PD40"/>
    <property type="match status" value="3"/>
</dbReference>
<dbReference type="PROSITE" id="PS00107">
    <property type="entry name" value="PROTEIN_KINASE_ATP"/>
    <property type="match status" value="1"/>
</dbReference>
<evidence type="ECO:0000256" key="3">
    <source>
        <dbReference type="ARBA" id="ARBA00022777"/>
    </source>
</evidence>
<dbReference type="InterPro" id="IPR011659">
    <property type="entry name" value="WD40"/>
</dbReference>
<evidence type="ECO:0000313" key="8">
    <source>
        <dbReference type="EMBL" id="QOY87316.1"/>
    </source>
</evidence>
<dbReference type="EMBL" id="CP063849">
    <property type="protein sequence ID" value="QOY87316.1"/>
    <property type="molecule type" value="Genomic_DNA"/>
</dbReference>
<organism evidence="8 9">
    <name type="scientific">Paludibaculum fermentans</name>
    <dbReference type="NCBI Taxonomy" id="1473598"/>
    <lineage>
        <taxon>Bacteria</taxon>
        <taxon>Pseudomonadati</taxon>
        <taxon>Acidobacteriota</taxon>
        <taxon>Terriglobia</taxon>
        <taxon>Bryobacterales</taxon>
        <taxon>Bryobacteraceae</taxon>
        <taxon>Paludibaculum</taxon>
    </lineage>
</organism>
<name>A0A7S7NPB4_PALFE</name>
<dbReference type="Proteomes" id="UP000593892">
    <property type="component" value="Chromosome"/>
</dbReference>
<keyword evidence="3 8" id="KW-0418">Kinase</keyword>
<evidence type="ECO:0000256" key="6">
    <source>
        <dbReference type="SAM" id="MobiDB-lite"/>
    </source>
</evidence>
<dbReference type="InterPro" id="IPR017441">
    <property type="entry name" value="Protein_kinase_ATP_BS"/>
</dbReference>
<dbReference type="KEGG" id="pfer:IRI77_31890"/>
<dbReference type="Gene3D" id="2.120.10.30">
    <property type="entry name" value="TolB, C-terminal domain"/>
    <property type="match status" value="1"/>
</dbReference>
<evidence type="ECO:0000259" key="7">
    <source>
        <dbReference type="PROSITE" id="PS50011"/>
    </source>
</evidence>
<accession>A0A7S7NPB4</accession>
<dbReference type="PANTHER" id="PTHR43289:SF6">
    <property type="entry name" value="SERINE_THREONINE-PROTEIN KINASE NEKL-3"/>
    <property type="match status" value="1"/>
</dbReference>
<dbReference type="SUPFAM" id="SSF69304">
    <property type="entry name" value="Tricorn protease N-terminal domain"/>
    <property type="match status" value="1"/>
</dbReference>
<sequence length="668" mass="72668">MSDSDRWRRVELLFHAALDGPPGQRAAYLKEACAGDDSLLREVQSLLGYEGQRDSLLEVPAWANLTGGEPPPSAVLAPGDKLGYYTIVKTLGAGGMGQVYQARDERLARDVALKLLHPALAADPAYMARFRREARLLALLNHPNIAALYAYEIHGDTVTLVLEFVQGRCLAEYLGRSEPDEAEVFRLALQIASALEAAHARGIVHRDLKPGNIMVLPEVKVKLLDFGLARRDLSDLDETRTRSGLSLRTTEGAILGSIPYMAPEQAEGRTATARSDIFSLGVVLYEMLSGRQAFRRETALRSLTALIREEPPPLDSLRPGLTPGLSAFVAACLSKAPQQRPQTMTEVVETLHRLQRWRHEVPYPRIIPGPPHRKPWWPWLLALLLVAGAGGFYLSNRHGPVAAFSAYPGIETAPAVSPDGATVAFAWNGGGDSRFHIYLQPSAGGGPRRLTQRPESETNPVWSPDGKRLAFDQSESGISIAEVTGAARALVSGYSSELHPAWSPDGSSLYFTTEQNGQPAIWRVSAQGGTPELVLEQAGYRVRFSPDGRFLYYLKSRQAGQLWRRPAAGGPAELVHPDIRNPNFVVLNGGLLLLDATSDPSAPPHSAQLCLFRLDTRAMEFLPVPEAPAVLRDGISLSPDGRSLFYSKGGDLVRSALPARALPLQSGK</sequence>
<dbReference type="SUPFAM" id="SSF56112">
    <property type="entry name" value="Protein kinase-like (PK-like)"/>
    <property type="match status" value="1"/>
</dbReference>
<dbReference type="PROSITE" id="PS50011">
    <property type="entry name" value="PROTEIN_KINASE_DOM"/>
    <property type="match status" value="1"/>
</dbReference>
<feature type="binding site" evidence="5">
    <location>
        <position position="114"/>
    </location>
    <ligand>
        <name>ATP</name>
        <dbReference type="ChEBI" id="CHEBI:30616"/>
    </ligand>
</feature>
<protein>
    <submittedName>
        <fullName evidence="8">Serine/threonine-protein kinase</fullName>
    </submittedName>
</protein>
<dbReference type="RefSeq" id="WP_194448985.1">
    <property type="nucleotide sequence ID" value="NZ_CP063849.1"/>
</dbReference>
<dbReference type="InterPro" id="IPR011042">
    <property type="entry name" value="6-blade_b-propeller_TolB-like"/>
</dbReference>
<feature type="region of interest" description="Disordered" evidence="6">
    <location>
        <begin position="443"/>
        <end position="463"/>
    </location>
</feature>
<keyword evidence="2 5" id="KW-0547">Nucleotide-binding</keyword>
<dbReference type="InterPro" id="IPR008271">
    <property type="entry name" value="Ser/Thr_kinase_AS"/>
</dbReference>
<gene>
    <name evidence="8" type="ORF">IRI77_31890</name>
</gene>
<dbReference type="CDD" id="cd14014">
    <property type="entry name" value="STKc_PknB_like"/>
    <property type="match status" value="1"/>
</dbReference>
<dbReference type="Gene3D" id="1.10.510.10">
    <property type="entry name" value="Transferase(Phosphotransferase) domain 1"/>
    <property type="match status" value="1"/>
</dbReference>
<keyword evidence="9" id="KW-1185">Reference proteome</keyword>
<proteinExistence type="predicted"/>
<evidence type="ECO:0000256" key="2">
    <source>
        <dbReference type="ARBA" id="ARBA00022741"/>
    </source>
</evidence>
<dbReference type="GO" id="GO:0005524">
    <property type="term" value="F:ATP binding"/>
    <property type="evidence" value="ECO:0007669"/>
    <property type="project" value="UniProtKB-UniRule"/>
</dbReference>
<evidence type="ECO:0000256" key="4">
    <source>
        <dbReference type="ARBA" id="ARBA00022840"/>
    </source>
</evidence>
<dbReference type="Pfam" id="PF00069">
    <property type="entry name" value="Pkinase"/>
    <property type="match status" value="1"/>
</dbReference>
<dbReference type="InterPro" id="IPR000719">
    <property type="entry name" value="Prot_kinase_dom"/>
</dbReference>
<reference evidence="8 9" key="1">
    <citation type="submission" date="2020-10" db="EMBL/GenBank/DDBJ databases">
        <title>Complete genome sequence of Paludibaculum fermentans P105T, a facultatively anaerobic acidobacterium capable of dissimilatory Fe(III) reduction.</title>
        <authorList>
            <person name="Dedysh S.N."/>
            <person name="Beletsky A.V."/>
            <person name="Kulichevskaya I.S."/>
            <person name="Mardanov A.V."/>
            <person name="Ravin N.V."/>
        </authorList>
    </citation>
    <scope>NUCLEOTIDE SEQUENCE [LARGE SCALE GENOMIC DNA]</scope>
    <source>
        <strain evidence="8 9">P105</strain>
    </source>
</reference>
<evidence type="ECO:0000256" key="5">
    <source>
        <dbReference type="PROSITE-ProRule" id="PRU10141"/>
    </source>
</evidence>
<keyword evidence="4 5" id="KW-0067">ATP-binding</keyword>
<dbReference type="AlphaFoldDB" id="A0A7S7NPB4"/>
<dbReference type="Gene3D" id="3.30.200.20">
    <property type="entry name" value="Phosphorylase Kinase, domain 1"/>
    <property type="match status" value="1"/>
</dbReference>
<dbReference type="SMART" id="SM00220">
    <property type="entry name" value="S_TKc"/>
    <property type="match status" value="1"/>
</dbReference>
<evidence type="ECO:0000256" key="1">
    <source>
        <dbReference type="ARBA" id="ARBA00022679"/>
    </source>
</evidence>
<keyword evidence="1" id="KW-0808">Transferase</keyword>
<dbReference type="PANTHER" id="PTHR43289">
    <property type="entry name" value="MITOGEN-ACTIVATED PROTEIN KINASE KINASE KINASE 20-RELATED"/>
    <property type="match status" value="1"/>
</dbReference>
<dbReference type="InterPro" id="IPR011009">
    <property type="entry name" value="Kinase-like_dom_sf"/>
</dbReference>
<dbReference type="PROSITE" id="PS00108">
    <property type="entry name" value="PROTEIN_KINASE_ST"/>
    <property type="match status" value="1"/>
</dbReference>
<dbReference type="GO" id="GO:0004674">
    <property type="term" value="F:protein serine/threonine kinase activity"/>
    <property type="evidence" value="ECO:0007669"/>
    <property type="project" value="TreeGrafter"/>
</dbReference>